<dbReference type="PANTHER" id="PTHR21581:SF6">
    <property type="entry name" value="TRAFFICKING PROTEIN PARTICLE COMPLEX SUBUNIT 12"/>
    <property type="match status" value="1"/>
</dbReference>
<dbReference type="GO" id="GO:0071555">
    <property type="term" value="P:cell wall organization"/>
    <property type="evidence" value="ECO:0007669"/>
    <property type="project" value="UniProtKB-KW"/>
</dbReference>
<evidence type="ECO:0000256" key="3">
    <source>
        <dbReference type="ARBA" id="ARBA00007164"/>
    </source>
</evidence>
<dbReference type="SUPFAM" id="SSF56601">
    <property type="entry name" value="beta-lactamase/transpeptidase-like"/>
    <property type="match status" value="1"/>
</dbReference>
<dbReference type="Gene3D" id="3.40.710.10">
    <property type="entry name" value="DD-peptidase/beta-lactamase superfamily"/>
    <property type="match status" value="1"/>
</dbReference>
<feature type="active site" description="Proton acceptor" evidence="13">
    <location>
        <position position="68"/>
    </location>
</feature>
<evidence type="ECO:0000256" key="11">
    <source>
        <dbReference type="ARBA" id="ARBA00023316"/>
    </source>
</evidence>
<evidence type="ECO:0000256" key="14">
    <source>
        <dbReference type="PIRSR" id="PIRSR618044-2"/>
    </source>
</evidence>
<evidence type="ECO:0000313" key="19">
    <source>
        <dbReference type="Proteomes" id="UP000236286"/>
    </source>
</evidence>
<keyword evidence="11" id="KW-0961">Cell wall biogenesis/degradation</keyword>
<evidence type="ECO:0000313" key="18">
    <source>
        <dbReference type="EMBL" id="PNG24864.1"/>
    </source>
</evidence>
<dbReference type="UniPathway" id="UPA00219"/>
<evidence type="ECO:0000256" key="1">
    <source>
        <dbReference type="ARBA" id="ARBA00003217"/>
    </source>
</evidence>
<keyword evidence="9" id="KW-0133">Cell shape</keyword>
<proteinExistence type="inferred from homology"/>
<comment type="pathway">
    <text evidence="2">Cell wall biogenesis; peptidoglycan biosynthesis.</text>
</comment>
<feature type="signal peptide" evidence="16">
    <location>
        <begin position="1"/>
        <end position="31"/>
    </location>
</feature>
<evidence type="ECO:0000256" key="2">
    <source>
        <dbReference type="ARBA" id="ARBA00004752"/>
    </source>
</evidence>
<dbReference type="Gene3D" id="2.60.410.10">
    <property type="entry name" value="D-Ala-D-Ala carboxypeptidase, C-terminal domain"/>
    <property type="match status" value="1"/>
</dbReference>
<reference evidence="18 19" key="1">
    <citation type="submission" date="2017-10" db="EMBL/GenBank/DDBJ databases">
        <title>Genome announcement of Methylocella silvestris TVC from permafrost.</title>
        <authorList>
            <person name="Wang J."/>
            <person name="Geng K."/>
            <person name="Ul-Haque F."/>
            <person name="Crombie A.T."/>
            <person name="Street L.E."/>
            <person name="Wookey P.A."/>
            <person name="Murrell J.C."/>
            <person name="Pratscher J."/>
        </authorList>
    </citation>
    <scope>NUCLEOTIDE SEQUENCE [LARGE SCALE GENOMIC DNA]</scope>
    <source>
        <strain evidence="18 19">TVC</strain>
    </source>
</reference>
<dbReference type="PRINTS" id="PR00725">
    <property type="entry name" value="DADACBPTASE1"/>
</dbReference>
<name>A0A2J7TDK7_METSI</name>
<gene>
    <name evidence="18" type="ORF">CR492_16735</name>
</gene>
<feature type="domain" description="Peptidase S11 D-Ala-D-Ala carboxypeptidase A C-terminal" evidence="17">
    <location>
        <begin position="282"/>
        <end position="372"/>
    </location>
</feature>
<keyword evidence="8" id="KW-0378">Hydrolase</keyword>
<keyword evidence="6" id="KW-0645">Protease</keyword>
<dbReference type="OrthoDB" id="9795979at2"/>
<dbReference type="GO" id="GO:0009002">
    <property type="term" value="F:serine-type D-Ala-D-Ala carboxypeptidase activity"/>
    <property type="evidence" value="ECO:0007669"/>
    <property type="project" value="UniProtKB-EC"/>
</dbReference>
<dbReference type="InterPro" id="IPR001967">
    <property type="entry name" value="Peptidase_S11_N"/>
</dbReference>
<comment type="caution">
    <text evidence="18">The sequence shown here is derived from an EMBL/GenBank/DDBJ whole genome shotgun (WGS) entry which is preliminary data.</text>
</comment>
<accession>A0A2J7TDK7</accession>
<dbReference type="InterPro" id="IPR037167">
    <property type="entry name" value="Peptidase_S11_C_sf"/>
</dbReference>
<feature type="binding site" evidence="14">
    <location>
        <position position="232"/>
    </location>
    <ligand>
        <name>substrate</name>
    </ligand>
</feature>
<dbReference type="Pfam" id="PF00768">
    <property type="entry name" value="Peptidase_S11"/>
    <property type="match status" value="1"/>
</dbReference>
<evidence type="ECO:0000256" key="5">
    <source>
        <dbReference type="ARBA" id="ARBA00022645"/>
    </source>
</evidence>
<evidence type="ECO:0000256" key="6">
    <source>
        <dbReference type="ARBA" id="ARBA00022670"/>
    </source>
</evidence>
<evidence type="ECO:0000259" key="17">
    <source>
        <dbReference type="SMART" id="SM00936"/>
    </source>
</evidence>
<dbReference type="GO" id="GO:0009252">
    <property type="term" value="P:peptidoglycan biosynthetic process"/>
    <property type="evidence" value="ECO:0007669"/>
    <property type="project" value="UniProtKB-UniPathway"/>
</dbReference>
<dbReference type="Pfam" id="PF07943">
    <property type="entry name" value="PBP5_C"/>
    <property type="match status" value="1"/>
</dbReference>
<evidence type="ECO:0000256" key="8">
    <source>
        <dbReference type="ARBA" id="ARBA00022801"/>
    </source>
</evidence>
<evidence type="ECO:0000256" key="10">
    <source>
        <dbReference type="ARBA" id="ARBA00022984"/>
    </source>
</evidence>
<dbReference type="GO" id="GO:0008360">
    <property type="term" value="P:regulation of cell shape"/>
    <property type="evidence" value="ECO:0007669"/>
    <property type="project" value="UniProtKB-KW"/>
</dbReference>
<evidence type="ECO:0000256" key="4">
    <source>
        <dbReference type="ARBA" id="ARBA00012448"/>
    </source>
</evidence>
<evidence type="ECO:0000256" key="13">
    <source>
        <dbReference type="PIRSR" id="PIRSR618044-1"/>
    </source>
</evidence>
<feature type="chain" id="PRO_5014322171" description="serine-type D-Ala-D-Ala carboxypeptidase" evidence="16">
    <location>
        <begin position="32"/>
        <end position="407"/>
    </location>
</feature>
<evidence type="ECO:0000256" key="9">
    <source>
        <dbReference type="ARBA" id="ARBA00022960"/>
    </source>
</evidence>
<dbReference type="PANTHER" id="PTHR21581">
    <property type="entry name" value="D-ALANYL-D-ALANINE CARBOXYPEPTIDASE"/>
    <property type="match status" value="1"/>
</dbReference>
<dbReference type="EC" id="3.4.16.4" evidence="4"/>
<dbReference type="InterPro" id="IPR012338">
    <property type="entry name" value="Beta-lactam/transpept-like"/>
</dbReference>
<keyword evidence="5 18" id="KW-0121">Carboxypeptidase</keyword>
<dbReference type="InterPro" id="IPR015956">
    <property type="entry name" value="Peniciliin-bd_prot_C_sf"/>
</dbReference>
<comment type="function">
    <text evidence="1">Removes C-terminal D-alanyl residues from sugar-peptide cell wall precursors.</text>
</comment>
<evidence type="ECO:0000256" key="16">
    <source>
        <dbReference type="SAM" id="SignalP"/>
    </source>
</evidence>
<dbReference type="RefSeq" id="WP_102844871.1">
    <property type="nucleotide sequence ID" value="NZ_PDZR01000023.1"/>
</dbReference>
<dbReference type="GO" id="GO:0006508">
    <property type="term" value="P:proteolysis"/>
    <property type="evidence" value="ECO:0007669"/>
    <property type="project" value="UniProtKB-KW"/>
</dbReference>
<feature type="active site" evidence="13">
    <location>
        <position position="130"/>
    </location>
</feature>
<evidence type="ECO:0000256" key="7">
    <source>
        <dbReference type="ARBA" id="ARBA00022729"/>
    </source>
</evidence>
<organism evidence="18 19">
    <name type="scientific">Methylocella silvestris</name>
    <dbReference type="NCBI Taxonomy" id="199596"/>
    <lineage>
        <taxon>Bacteria</taxon>
        <taxon>Pseudomonadati</taxon>
        <taxon>Pseudomonadota</taxon>
        <taxon>Alphaproteobacteria</taxon>
        <taxon>Hyphomicrobiales</taxon>
        <taxon>Beijerinckiaceae</taxon>
        <taxon>Methylocella</taxon>
    </lineage>
</organism>
<keyword evidence="10" id="KW-0573">Peptidoglycan synthesis</keyword>
<keyword evidence="7 16" id="KW-0732">Signal</keyword>
<comment type="similarity">
    <text evidence="3 15">Belongs to the peptidase S11 family.</text>
</comment>
<dbReference type="AlphaFoldDB" id="A0A2J7TDK7"/>
<dbReference type="InterPro" id="IPR018044">
    <property type="entry name" value="Peptidase_S11"/>
</dbReference>
<evidence type="ECO:0000256" key="12">
    <source>
        <dbReference type="ARBA" id="ARBA00034000"/>
    </source>
</evidence>
<feature type="active site" description="Acyl-ester intermediate" evidence="13">
    <location>
        <position position="65"/>
    </location>
</feature>
<dbReference type="SUPFAM" id="SSF69189">
    <property type="entry name" value="Penicillin-binding protein associated domain"/>
    <property type="match status" value="1"/>
</dbReference>
<evidence type="ECO:0000256" key="15">
    <source>
        <dbReference type="RuleBase" id="RU004016"/>
    </source>
</evidence>
<dbReference type="InterPro" id="IPR012907">
    <property type="entry name" value="Peptidase_S11_C"/>
</dbReference>
<dbReference type="Proteomes" id="UP000236286">
    <property type="component" value="Unassembled WGS sequence"/>
</dbReference>
<sequence>MIVRLPPLRIIRLIALAILAGPCFGLEPASAQTIQTSVPHAILIDVETGSVLFEKDADAPVTPASTVKVMTADVVFGELAQGRIKLDDEFTISEHAWRTGGAPARASSMFAALNSRVRVEDLIRGLVIDSGNDAAIALAEGVAGSESGFAGLMMKRGHELGLTRSVFTNPWGKDDPEQKVTPREMTVLAAHLIATYPDYYKYFGEKEFTWNKIRQTNRNPLLTMDIGADGLKTGNIDASGFGLVGSAVQNGQRLILALYGAASAKERAEEARKLFLWAFRSFSSKSLFSAEETIGYAKVYGGASFEAPLIAGREVKALVPRVGGEKFTGRIVYNGPLIAPVEAGKEVARLKIFRGSVEVLDLPLKTQEAVEVGSLPRRAMGAGLEYVGGLFRKYVGSKIDSKYVATQ</sequence>
<dbReference type="EMBL" id="PDZR01000023">
    <property type="protein sequence ID" value="PNG24864.1"/>
    <property type="molecule type" value="Genomic_DNA"/>
</dbReference>
<comment type="catalytic activity">
    <reaction evidence="12">
        <text>Preferential cleavage: (Ac)2-L-Lys-D-Ala-|-D-Ala. Also transpeptidation of peptidyl-alanyl moieties that are N-acyl substituents of D-alanine.</text>
        <dbReference type="EC" id="3.4.16.4"/>
    </reaction>
</comment>
<protein>
    <recommendedName>
        <fullName evidence="4">serine-type D-Ala-D-Ala carboxypeptidase</fullName>
        <ecNumber evidence="4">3.4.16.4</ecNumber>
    </recommendedName>
</protein>
<dbReference type="SMART" id="SM00936">
    <property type="entry name" value="PBP5_C"/>
    <property type="match status" value="1"/>
</dbReference>